<dbReference type="AlphaFoldDB" id="A0A243QD20"/>
<dbReference type="RefSeq" id="WP_086535014.1">
    <property type="nucleotide sequence ID" value="NZ_NGFO01000008.1"/>
</dbReference>
<feature type="compositionally biased region" description="Basic and acidic residues" evidence="1">
    <location>
        <begin position="269"/>
        <end position="280"/>
    </location>
</feature>
<protein>
    <submittedName>
        <fullName evidence="3">Uncharacterized protein</fullName>
    </submittedName>
</protein>
<dbReference type="Proteomes" id="UP000194632">
    <property type="component" value="Unassembled WGS sequence"/>
</dbReference>
<feature type="compositionally biased region" description="Basic and acidic residues" evidence="1">
    <location>
        <begin position="68"/>
        <end position="79"/>
    </location>
</feature>
<dbReference type="STRING" id="417102.CA982_09090"/>
<feature type="compositionally biased region" description="Polar residues" evidence="1">
    <location>
        <begin position="238"/>
        <end position="251"/>
    </location>
</feature>
<feature type="compositionally biased region" description="Low complexity" evidence="1">
    <location>
        <begin position="153"/>
        <end position="167"/>
    </location>
</feature>
<evidence type="ECO:0000313" key="4">
    <source>
        <dbReference type="Proteomes" id="UP000194632"/>
    </source>
</evidence>
<keyword evidence="2" id="KW-0812">Transmembrane</keyword>
<keyword evidence="4" id="KW-1185">Reference proteome</keyword>
<feature type="transmembrane region" description="Helical" evidence="2">
    <location>
        <begin position="29"/>
        <end position="48"/>
    </location>
</feature>
<name>A0A243QD20_9ACTN</name>
<dbReference type="EMBL" id="NGFO01000008">
    <property type="protein sequence ID" value="OUC79220.1"/>
    <property type="molecule type" value="Genomic_DNA"/>
</dbReference>
<organism evidence="3 4">
    <name type="scientific">Gordonia lacunae</name>
    <dbReference type="NCBI Taxonomy" id="417102"/>
    <lineage>
        <taxon>Bacteria</taxon>
        <taxon>Bacillati</taxon>
        <taxon>Actinomycetota</taxon>
        <taxon>Actinomycetes</taxon>
        <taxon>Mycobacteriales</taxon>
        <taxon>Gordoniaceae</taxon>
        <taxon>Gordonia</taxon>
    </lineage>
</organism>
<comment type="caution">
    <text evidence="3">The sequence shown here is derived from an EMBL/GenBank/DDBJ whole genome shotgun (WGS) entry which is preliminary data.</text>
</comment>
<feature type="region of interest" description="Disordered" evidence="1">
    <location>
        <begin position="55"/>
        <end position="299"/>
    </location>
</feature>
<sequence>MLTLALAATLLGFVLLILGLITGTVWLAVACIVVCLVGLGFLLADVFAGRKGEAGRSLEEMVPGAGRDATDSDAERAPVDEGAADAPTRRHPVSDAAETADPGPSAYRPGSFEPGMAAPERSAPPSRPAPERREGTLEDYLRSVGADAPSANDPAPGVAPDGARAAGGPPGPAGRPTPQRYGSPPAGPVPPQPGSEQQSRAPQPPRPQAGQFVSGSPQSSGQPGRPQPWGQRPPALPSSGQQRPFDPTQSEWAPDNAPGGDTPGPDDWSTPHERPDDSASRRRRPDFDPLDPNWHPPAD</sequence>
<keyword evidence="2" id="KW-0472">Membrane</keyword>
<evidence type="ECO:0000313" key="3">
    <source>
        <dbReference type="EMBL" id="OUC79220.1"/>
    </source>
</evidence>
<evidence type="ECO:0000256" key="2">
    <source>
        <dbReference type="SAM" id="Phobius"/>
    </source>
</evidence>
<feature type="compositionally biased region" description="Low complexity" evidence="1">
    <location>
        <begin position="214"/>
        <end position="233"/>
    </location>
</feature>
<gene>
    <name evidence="3" type="ORF">CA982_09090</name>
</gene>
<dbReference type="OrthoDB" id="4380815at2"/>
<feature type="compositionally biased region" description="Basic and acidic residues" evidence="1">
    <location>
        <begin position="129"/>
        <end position="141"/>
    </location>
</feature>
<evidence type="ECO:0000256" key="1">
    <source>
        <dbReference type="SAM" id="MobiDB-lite"/>
    </source>
</evidence>
<keyword evidence="2" id="KW-1133">Transmembrane helix</keyword>
<accession>A0A243QD20</accession>
<reference evidence="3 4" key="1">
    <citation type="submission" date="2017-05" db="EMBL/GenBank/DDBJ databases">
        <title>Biotechnological potential of actinobacteria isolated from South African environments.</title>
        <authorList>
            <person name="Le Roes-Hill M."/>
            <person name="Prins A."/>
            <person name="Durrell K.A."/>
        </authorList>
    </citation>
    <scope>NUCLEOTIDE SEQUENCE [LARGE SCALE GENOMIC DNA]</scope>
    <source>
        <strain evidence="3">BS2</strain>
    </source>
</reference>
<proteinExistence type="predicted"/>